<dbReference type="InterPro" id="IPR041726">
    <property type="entry name" value="ACAD10_11_N"/>
</dbReference>
<dbReference type="InterPro" id="IPR052898">
    <property type="entry name" value="ACAD10-like"/>
</dbReference>
<dbReference type="AlphaFoldDB" id="A0A1A9GGS5"/>
<dbReference type="CDD" id="cd05154">
    <property type="entry name" value="ACAD10_11_N-like"/>
    <property type="match status" value="1"/>
</dbReference>
<dbReference type="PANTHER" id="PTHR47829:SF1">
    <property type="entry name" value="HAD FAMILY PHOSPHATASE"/>
    <property type="match status" value="1"/>
</dbReference>
<dbReference type="Gene3D" id="3.90.1200.10">
    <property type="match status" value="1"/>
</dbReference>
<dbReference type="Gene3D" id="3.30.200.20">
    <property type="entry name" value="Phosphorylase Kinase, domain 1"/>
    <property type="match status" value="1"/>
</dbReference>
<evidence type="ECO:0000259" key="1">
    <source>
        <dbReference type="Pfam" id="PF01636"/>
    </source>
</evidence>
<feature type="domain" description="Aminoglycoside phosphotransferase" evidence="1">
    <location>
        <begin position="33"/>
        <end position="267"/>
    </location>
</feature>
<sequence length="350" mass="37687">MSGDLPGLDLTAVQRWFDTQRPGEMPPAEQLDAQLLTGGRSNLTYALHVRREPARRWVLRRPPLGHVQATAHDMGREFTVMDALADTPVPVPAMHAHCPDASVLGAPFYVMEAIDGVALRRAVQLEQLGPDRTRTIVERMIEVLADLHAVDPDEVGLGELGRPAGFLERQVRRWGRQLDGSRSRDLPDADTLLARLAQHVPGDSTAAVVHGDYRLDNLLVDPEHPQPVRAVVDWEMATLGDPLTDLALLVVYDRLADLVTGLGAAGLADGSAAPGYPSAEDQLEAYASASGRDLGPMDFHLGLAHLKLAVILEGIHYRHAHGQTVGEGFDTIGAAVEPLLAAGLAATDHL</sequence>
<dbReference type="STRING" id="1300347.I601_0428"/>
<proteinExistence type="predicted"/>
<name>A0A1A9GGS5_9ACTN</name>
<dbReference type="GO" id="GO:0016740">
    <property type="term" value="F:transferase activity"/>
    <property type="evidence" value="ECO:0007669"/>
    <property type="project" value="UniProtKB-KW"/>
</dbReference>
<dbReference type="Pfam" id="PF01636">
    <property type="entry name" value="APH"/>
    <property type="match status" value="1"/>
</dbReference>
<keyword evidence="3" id="KW-1185">Reference proteome</keyword>
<dbReference type="EC" id="2.7.1.-" evidence="2"/>
<dbReference type="RefSeq" id="WP_068105818.1">
    <property type="nucleotide sequence ID" value="NZ_CP015079.1"/>
</dbReference>
<reference evidence="2 3" key="1">
    <citation type="submission" date="2016-03" db="EMBL/GenBank/DDBJ databases">
        <title>Complete genome sequence of a soil Actinobacterium, Nocardioides dokdonensis FR1436.</title>
        <authorList>
            <person name="Kwon S.-K."/>
            <person name="Kim K."/>
            <person name="Kim J.F."/>
        </authorList>
    </citation>
    <scope>NUCLEOTIDE SEQUENCE [LARGE SCALE GENOMIC DNA]</scope>
    <source>
        <strain evidence="2 3">FR1436</strain>
    </source>
</reference>
<dbReference type="PATRIC" id="fig|1300347.3.peg.428"/>
<dbReference type="InterPro" id="IPR002575">
    <property type="entry name" value="Aminoglycoside_PTrfase"/>
</dbReference>
<accession>A0A1A9GGS5</accession>
<organism evidence="2 3">
    <name type="scientific">Nocardioides dokdonensis FR1436</name>
    <dbReference type="NCBI Taxonomy" id="1300347"/>
    <lineage>
        <taxon>Bacteria</taxon>
        <taxon>Bacillati</taxon>
        <taxon>Actinomycetota</taxon>
        <taxon>Actinomycetes</taxon>
        <taxon>Propionibacteriales</taxon>
        <taxon>Nocardioidaceae</taxon>
        <taxon>Nocardioides</taxon>
    </lineage>
</organism>
<evidence type="ECO:0000313" key="3">
    <source>
        <dbReference type="Proteomes" id="UP000077868"/>
    </source>
</evidence>
<dbReference type="InterPro" id="IPR011009">
    <property type="entry name" value="Kinase-like_dom_sf"/>
</dbReference>
<gene>
    <name evidence="2" type="ORF">I601_0428</name>
</gene>
<dbReference type="SUPFAM" id="SSF56112">
    <property type="entry name" value="Protein kinase-like (PK-like)"/>
    <property type="match status" value="1"/>
</dbReference>
<dbReference type="PANTHER" id="PTHR47829">
    <property type="entry name" value="HYDROLASE, PUTATIVE (AFU_ORTHOLOGUE AFUA_1G12880)-RELATED"/>
    <property type="match status" value="1"/>
</dbReference>
<evidence type="ECO:0000313" key="2">
    <source>
        <dbReference type="EMBL" id="ANH36880.1"/>
    </source>
</evidence>
<dbReference type="EMBL" id="CP015079">
    <property type="protein sequence ID" value="ANH36880.1"/>
    <property type="molecule type" value="Genomic_DNA"/>
</dbReference>
<keyword evidence="2" id="KW-0808">Transferase</keyword>
<protein>
    <submittedName>
        <fullName evidence="2">Putative aminoglycoside phosphotransferase</fullName>
        <ecNumber evidence="2">2.7.1.-</ecNumber>
    </submittedName>
</protein>
<dbReference type="KEGG" id="ndk:I601_0428"/>
<dbReference type="Proteomes" id="UP000077868">
    <property type="component" value="Chromosome"/>
</dbReference>